<dbReference type="Pfam" id="PF20150">
    <property type="entry name" value="2EXR"/>
    <property type="match status" value="1"/>
</dbReference>
<feature type="domain" description="2EXR" evidence="1">
    <location>
        <begin position="4"/>
        <end position="116"/>
    </location>
</feature>
<proteinExistence type="predicted"/>
<dbReference type="OrthoDB" id="3800252at2759"/>
<organism evidence="2 3">
    <name type="scientific">Myriangium duriaei CBS 260.36</name>
    <dbReference type="NCBI Taxonomy" id="1168546"/>
    <lineage>
        <taxon>Eukaryota</taxon>
        <taxon>Fungi</taxon>
        <taxon>Dikarya</taxon>
        <taxon>Ascomycota</taxon>
        <taxon>Pezizomycotina</taxon>
        <taxon>Dothideomycetes</taxon>
        <taxon>Dothideomycetidae</taxon>
        <taxon>Myriangiales</taxon>
        <taxon>Myriangiaceae</taxon>
        <taxon>Myriangium</taxon>
    </lineage>
</organism>
<protein>
    <recommendedName>
        <fullName evidence="1">2EXR domain-containing protein</fullName>
    </recommendedName>
</protein>
<dbReference type="Proteomes" id="UP000799439">
    <property type="component" value="Unassembled WGS sequence"/>
</dbReference>
<evidence type="ECO:0000259" key="1">
    <source>
        <dbReference type="Pfam" id="PF20150"/>
    </source>
</evidence>
<evidence type="ECO:0000313" key="2">
    <source>
        <dbReference type="EMBL" id="KAF2150916.1"/>
    </source>
</evidence>
<sequence length="274" mass="32213">MTLFTLFPKLPPELRNQVWRAALPELIGPALYFWEPGHWRKTWVISDNEDDEKRIIDFRYDLLDDAHFDVPLAFVNHEARDIAVQWCFEHGIAIRQHATRPTLVFKRAFNPQSDALYMPVDLLTDCIHEPYNLCLQQPRWLNSDFYSCIPGQSCIAISEAVLSQDEMILIDSRYGAERINVIVNAPLDLQYADYITRKRYQRWEMDILPGGVIRFDTETCSFIRDGDETTKFEDTYMRIMRQFEAFSMTFGQIGKRFEVQPVLVVRKLRNAYGK</sequence>
<reference evidence="2" key="1">
    <citation type="journal article" date="2020" name="Stud. Mycol.">
        <title>101 Dothideomycetes genomes: a test case for predicting lifestyles and emergence of pathogens.</title>
        <authorList>
            <person name="Haridas S."/>
            <person name="Albert R."/>
            <person name="Binder M."/>
            <person name="Bloem J."/>
            <person name="Labutti K."/>
            <person name="Salamov A."/>
            <person name="Andreopoulos B."/>
            <person name="Baker S."/>
            <person name="Barry K."/>
            <person name="Bills G."/>
            <person name="Bluhm B."/>
            <person name="Cannon C."/>
            <person name="Castanera R."/>
            <person name="Culley D."/>
            <person name="Daum C."/>
            <person name="Ezra D."/>
            <person name="Gonzalez J."/>
            <person name="Henrissat B."/>
            <person name="Kuo A."/>
            <person name="Liang C."/>
            <person name="Lipzen A."/>
            <person name="Lutzoni F."/>
            <person name="Magnuson J."/>
            <person name="Mondo S."/>
            <person name="Nolan M."/>
            <person name="Ohm R."/>
            <person name="Pangilinan J."/>
            <person name="Park H.-J."/>
            <person name="Ramirez L."/>
            <person name="Alfaro M."/>
            <person name="Sun H."/>
            <person name="Tritt A."/>
            <person name="Yoshinaga Y."/>
            <person name="Zwiers L.-H."/>
            <person name="Turgeon B."/>
            <person name="Goodwin S."/>
            <person name="Spatafora J."/>
            <person name="Crous P."/>
            <person name="Grigoriev I."/>
        </authorList>
    </citation>
    <scope>NUCLEOTIDE SEQUENCE</scope>
    <source>
        <strain evidence="2">CBS 260.36</strain>
    </source>
</reference>
<accession>A0A9P4IWH1</accession>
<keyword evidence="3" id="KW-1185">Reference proteome</keyword>
<name>A0A9P4IWH1_9PEZI</name>
<dbReference type="InterPro" id="IPR045518">
    <property type="entry name" value="2EXR"/>
</dbReference>
<evidence type="ECO:0000313" key="3">
    <source>
        <dbReference type="Proteomes" id="UP000799439"/>
    </source>
</evidence>
<dbReference type="AlphaFoldDB" id="A0A9P4IWH1"/>
<gene>
    <name evidence="2" type="ORF">K461DRAFT_313895</name>
</gene>
<comment type="caution">
    <text evidence="2">The sequence shown here is derived from an EMBL/GenBank/DDBJ whole genome shotgun (WGS) entry which is preliminary data.</text>
</comment>
<dbReference type="EMBL" id="ML996088">
    <property type="protein sequence ID" value="KAF2150916.1"/>
    <property type="molecule type" value="Genomic_DNA"/>
</dbReference>